<dbReference type="SUPFAM" id="SSF48403">
    <property type="entry name" value="Ankyrin repeat"/>
    <property type="match status" value="1"/>
</dbReference>
<feature type="compositionally biased region" description="Pro residues" evidence="1">
    <location>
        <begin position="454"/>
        <end position="464"/>
    </location>
</feature>
<dbReference type="InterPro" id="IPR002110">
    <property type="entry name" value="Ankyrin_rpt"/>
</dbReference>
<feature type="compositionally biased region" description="Low complexity" evidence="1">
    <location>
        <begin position="439"/>
        <end position="453"/>
    </location>
</feature>
<reference evidence="3 4" key="1">
    <citation type="submission" date="2019-02" db="EMBL/GenBank/DDBJ databases">
        <title>Genome sequencing of the rare red list fungi Bondarzewia mesenterica.</title>
        <authorList>
            <person name="Buettner E."/>
            <person name="Kellner H."/>
        </authorList>
    </citation>
    <scope>NUCLEOTIDE SEQUENCE [LARGE SCALE GENOMIC DNA]</scope>
    <source>
        <strain evidence="3 4">DSM 108281</strain>
    </source>
</reference>
<evidence type="ECO:0000256" key="1">
    <source>
        <dbReference type="SAM" id="MobiDB-lite"/>
    </source>
</evidence>
<dbReference type="InterPro" id="IPR037986">
    <property type="entry name" value="Myo5p-like_CBD_DIL"/>
</dbReference>
<dbReference type="InterPro" id="IPR002710">
    <property type="entry name" value="Dilute_dom"/>
</dbReference>
<organism evidence="3 4">
    <name type="scientific">Bondarzewia mesenterica</name>
    <dbReference type="NCBI Taxonomy" id="1095465"/>
    <lineage>
        <taxon>Eukaryota</taxon>
        <taxon>Fungi</taxon>
        <taxon>Dikarya</taxon>
        <taxon>Basidiomycota</taxon>
        <taxon>Agaricomycotina</taxon>
        <taxon>Agaricomycetes</taxon>
        <taxon>Russulales</taxon>
        <taxon>Bondarzewiaceae</taxon>
        <taxon>Bondarzewia</taxon>
    </lineage>
</organism>
<feature type="compositionally biased region" description="Acidic residues" evidence="1">
    <location>
        <begin position="822"/>
        <end position="837"/>
    </location>
</feature>
<keyword evidence="4" id="KW-1185">Reference proteome</keyword>
<gene>
    <name evidence="3" type="ORF">EW146_g7944</name>
</gene>
<accession>A0A4S4LIW4</accession>
<sequence>MATSSVKPIDLSPEPDLHPIYPTPSHLAPLISPYSGLAPSQKAELIVHSLGRACIFGELALLTYLIMDPQAQAFVDLSARDEDGLGFISLTILGFGSESDRDVEREECVRLLVSEGADVNSADNAGWTALHHAALLSPPTLISHLMTHGCSLFAVTHHRLTPLDIVTAHSTMPGREDVALLLSEAMRGEGWTGGRMEERRKALDKKIIRKTNQRNMRDIVQRRLGISSRWWGDNEWDSWSSDSSDDEDEDDEDDALYTPPLDYTTMLVFSPPSLPDIFQSLISSFQPSLRNSEPAYALYMLARFACLTCDHIWLEDLIIGATDAIEDAVFSRPEDLTCLIFWLYNTTVWLHLMRCDNSINETCELLGSFVLIEEVINSVFVFIIRYVERKIDQLIDTAILDHSPLPAEFEGIQFESDWSFLRSFAAKKKATANPPNPAPIRNGAPVSPGFLSRPPSPGPSPHHPGSPSHSMSFSSLRQSLSRKRASSATTPSQSLFQDNVPSPHPGDITAFFDALQTLLALSGVNPALITQMWSQVFYWIACEIFNRIITRKKNLCRSRAVQIGMNVSALEEWVESVNLPRGVISHFAPVRDLVNWLQCLSSITEFASLVATIQTMKHLNPLQMRRAVRDYKYEVNEGRMTEECSQYLAQLQKDWERHRVKMGVEALRREMGEREREREEMCSSLNDADGRGTTPSISSASTESIIQRNIDLLFDRDQDASAWEPARPPDVLGEFLDSRYMLPLLLPSDPRMLSASPKKPLKEDDEQRWSIDVRSASRASRRSWSSMPWQTRTKRLRQVGAEILHWVDGIGSASRWTRPMEPDADEPEEDEDDEDQPLEYLSDATSAQDGDLTITTQIRRAAPLTSRPSLRNKGRTNTSAGMTPVEPVSSK</sequence>
<comment type="caution">
    <text evidence="3">The sequence shown here is derived from an EMBL/GenBank/DDBJ whole genome shotgun (WGS) entry which is preliminary data.</text>
</comment>
<dbReference type="InterPro" id="IPR052072">
    <property type="entry name" value="Vascular_dev_regulator"/>
</dbReference>
<evidence type="ECO:0000313" key="4">
    <source>
        <dbReference type="Proteomes" id="UP000310158"/>
    </source>
</evidence>
<dbReference type="Pfam" id="PF13637">
    <property type="entry name" value="Ank_4"/>
    <property type="match status" value="1"/>
</dbReference>
<feature type="region of interest" description="Disordered" evidence="1">
    <location>
        <begin position="749"/>
        <end position="774"/>
    </location>
</feature>
<dbReference type="InterPro" id="IPR036770">
    <property type="entry name" value="Ankyrin_rpt-contain_sf"/>
</dbReference>
<dbReference type="PROSITE" id="PS51126">
    <property type="entry name" value="DILUTE"/>
    <property type="match status" value="1"/>
</dbReference>
<dbReference type="GO" id="GO:0051020">
    <property type="term" value="F:GTPase binding"/>
    <property type="evidence" value="ECO:0007669"/>
    <property type="project" value="TreeGrafter"/>
</dbReference>
<dbReference type="Pfam" id="PF01843">
    <property type="entry name" value="DIL"/>
    <property type="match status" value="1"/>
</dbReference>
<evidence type="ECO:0000259" key="2">
    <source>
        <dbReference type="PROSITE" id="PS51126"/>
    </source>
</evidence>
<name>A0A4S4LIW4_9AGAM</name>
<feature type="region of interest" description="Disordered" evidence="1">
    <location>
        <begin position="431"/>
        <end position="473"/>
    </location>
</feature>
<feature type="region of interest" description="Disordered" evidence="1">
    <location>
        <begin position="814"/>
        <end position="891"/>
    </location>
</feature>
<dbReference type="EMBL" id="SGPL01000498">
    <property type="protein sequence ID" value="THH11747.1"/>
    <property type="molecule type" value="Genomic_DNA"/>
</dbReference>
<protein>
    <recommendedName>
        <fullName evidence="2">Dilute domain-containing protein</fullName>
    </recommendedName>
</protein>
<proteinExistence type="predicted"/>
<dbReference type="SMART" id="SM01132">
    <property type="entry name" value="DIL"/>
    <property type="match status" value="1"/>
</dbReference>
<dbReference type="OrthoDB" id="426293at2759"/>
<dbReference type="Proteomes" id="UP000310158">
    <property type="component" value="Unassembled WGS sequence"/>
</dbReference>
<feature type="compositionally biased region" description="Polar residues" evidence="1">
    <location>
        <begin position="843"/>
        <end position="858"/>
    </location>
</feature>
<dbReference type="PANTHER" id="PTHR16027:SF6">
    <property type="entry name" value="DILUTE DOMAIN-CONTAINING PROTEIN"/>
    <property type="match status" value="1"/>
</dbReference>
<feature type="compositionally biased region" description="Basic and acidic residues" evidence="1">
    <location>
        <begin position="760"/>
        <end position="771"/>
    </location>
</feature>
<evidence type="ECO:0000313" key="3">
    <source>
        <dbReference type="EMBL" id="THH11747.1"/>
    </source>
</evidence>
<dbReference type="Gene3D" id="1.25.40.20">
    <property type="entry name" value="Ankyrin repeat-containing domain"/>
    <property type="match status" value="1"/>
</dbReference>
<dbReference type="PANTHER" id="PTHR16027">
    <property type="entry name" value="DILUTE DOMAIN-CONTAINING PROTEIN YPR089W"/>
    <property type="match status" value="1"/>
</dbReference>
<dbReference type="CDD" id="cd15473">
    <property type="entry name" value="Myo5p-like_CBD_DIL_ANK"/>
    <property type="match status" value="1"/>
</dbReference>
<dbReference type="AlphaFoldDB" id="A0A4S4LIW4"/>
<feature type="domain" description="Dilute" evidence="2">
    <location>
        <begin position="319"/>
        <end position="654"/>
    </location>
</feature>